<feature type="region of interest" description="Disordered" evidence="1">
    <location>
        <begin position="1"/>
        <end position="89"/>
    </location>
</feature>
<sequence length="313" mass="35918">MLERSDQRDPVKQKKAKSSSSENSESKRQRDSTEKLQSKNLKSRPLYEKGVVELTAKVKGRKPPKNKKRLLYLGQRDSTEKLQSKNLKSRPLYEKGVVELTAKVKGRKPPKNKKRLGSRSDDVISYPSNLKKNRRKEGAETSEEAGQTTILTYDTCAEISELKSVSEKVLPYSGMPLLTNNKCNDNNLFVNNMPFWWSPEMLDITDDDLVMNATVIVDFLEKRLKLVPMPDIQIILDPIEDVTVLQARNDQCFTKSMVFANTVRTMVNLNELSIRTLQGTSKRQRKKKRTPENDQIHSLDIEEPTSRTIYQVM</sequence>
<feature type="region of interest" description="Disordered" evidence="1">
    <location>
        <begin position="279"/>
        <end position="299"/>
    </location>
</feature>
<proteinExistence type="predicted"/>
<reference evidence="2 3" key="1">
    <citation type="submission" date="2013-11" db="EMBL/GenBank/DDBJ databases">
        <title>Draft genome of the bovine lungworm Dictyocaulus viviparus.</title>
        <authorList>
            <person name="Mitreva M."/>
        </authorList>
    </citation>
    <scope>NUCLEOTIDE SEQUENCE [LARGE SCALE GENOMIC DNA]</scope>
    <source>
        <strain evidence="2 3">HannoverDv2000</strain>
    </source>
</reference>
<evidence type="ECO:0000313" key="2">
    <source>
        <dbReference type="EMBL" id="KJH40368.1"/>
    </source>
</evidence>
<dbReference type="STRING" id="29172.A0A0D8X775"/>
<reference evidence="3" key="2">
    <citation type="journal article" date="2016" name="Sci. Rep.">
        <title>Dictyocaulus viviparus genome, variome and transcriptome elucidate lungworm biology and support future intervention.</title>
        <authorList>
            <person name="McNulty S.N."/>
            <person name="Strube C."/>
            <person name="Rosa B.A."/>
            <person name="Martin J.C."/>
            <person name="Tyagi R."/>
            <person name="Choi Y.J."/>
            <person name="Wang Q."/>
            <person name="Hallsworth Pepin K."/>
            <person name="Zhang X."/>
            <person name="Ozersky P."/>
            <person name="Wilson R.K."/>
            <person name="Sternberg P.W."/>
            <person name="Gasser R.B."/>
            <person name="Mitreva M."/>
        </authorList>
    </citation>
    <scope>NUCLEOTIDE SEQUENCE [LARGE SCALE GENOMIC DNA]</scope>
    <source>
        <strain evidence="3">HannoverDv2000</strain>
    </source>
</reference>
<dbReference type="InterPro" id="IPR008569">
    <property type="entry name" value="DUF851"/>
</dbReference>
<gene>
    <name evidence="2" type="ORF">DICVIV_13681</name>
</gene>
<protein>
    <submittedName>
        <fullName evidence="2">Uncharacterized protein</fullName>
    </submittedName>
</protein>
<dbReference type="OrthoDB" id="5867859at2759"/>
<name>A0A0D8X775_DICVI</name>
<evidence type="ECO:0000313" key="3">
    <source>
        <dbReference type="Proteomes" id="UP000053766"/>
    </source>
</evidence>
<dbReference type="Pfam" id="PF05867">
    <property type="entry name" value="DUF851"/>
    <property type="match status" value="1"/>
</dbReference>
<feature type="compositionally biased region" description="Basic and acidic residues" evidence="1">
    <location>
        <begin position="24"/>
        <end position="37"/>
    </location>
</feature>
<evidence type="ECO:0000256" key="1">
    <source>
        <dbReference type="SAM" id="MobiDB-lite"/>
    </source>
</evidence>
<accession>A0A0D8X775</accession>
<dbReference type="AlphaFoldDB" id="A0A0D8X775"/>
<dbReference type="EMBL" id="KN717290">
    <property type="protein sequence ID" value="KJH40368.1"/>
    <property type="molecule type" value="Genomic_DNA"/>
</dbReference>
<feature type="compositionally biased region" description="Basic and acidic residues" evidence="1">
    <location>
        <begin position="290"/>
        <end position="299"/>
    </location>
</feature>
<feature type="compositionally biased region" description="Basic residues" evidence="1">
    <location>
        <begin position="58"/>
        <end position="70"/>
    </location>
</feature>
<feature type="region of interest" description="Disordered" evidence="1">
    <location>
        <begin position="104"/>
        <end position="145"/>
    </location>
</feature>
<feature type="compositionally biased region" description="Basic residues" evidence="1">
    <location>
        <begin position="104"/>
        <end position="117"/>
    </location>
</feature>
<keyword evidence="3" id="KW-1185">Reference proteome</keyword>
<organism evidence="2 3">
    <name type="scientific">Dictyocaulus viviparus</name>
    <name type="common">Bovine lungworm</name>
    <dbReference type="NCBI Taxonomy" id="29172"/>
    <lineage>
        <taxon>Eukaryota</taxon>
        <taxon>Metazoa</taxon>
        <taxon>Ecdysozoa</taxon>
        <taxon>Nematoda</taxon>
        <taxon>Chromadorea</taxon>
        <taxon>Rhabditida</taxon>
        <taxon>Rhabditina</taxon>
        <taxon>Rhabditomorpha</taxon>
        <taxon>Strongyloidea</taxon>
        <taxon>Metastrongylidae</taxon>
        <taxon>Dictyocaulus</taxon>
    </lineage>
</organism>
<dbReference type="Proteomes" id="UP000053766">
    <property type="component" value="Unassembled WGS sequence"/>
</dbReference>
<feature type="compositionally biased region" description="Basic and acidic residues" evidence="1">
    <location>
        <begin position="1"/>
        <end position="12"/>
    </location>
</feature>